<protein>
    <recommendedName>
        <fullName evidence="3">HEAT repeat protein</fullName>
    </recommendedName>
</protein>
<keyword evidence="2" id="KW-1185">Reference proteome</keyword>
<name>A0AA46E0H0_9FUSO</name>
<sequence>MDELFELYKISTKEQKLDLIDEFFKRKNYLEYIDRLFELLENEKELIIREKIVFSLKKYNTIEIVQQILKFYDSNDVYLRNIAIDIVTSYYELPLQNLLKMLNSENKHIRKLALDTLFNTRNPMMASFIMESLINETDINNKITAVEYLGKLNAKRYADDIVNLLDKEDNEFFTVTVIEALNYIGNDYCYKKLSEKFNDIENVSIIILKPLIKFCAKFIKKDMIYKLKKLKKHYKFLAKEIIFALNSAFQNLTEDEIFEIEKDIYNILKELLELKLSDIIYYEVLTLLSLYDNEEVENIAKKYLYEKEGIIRYKSAEILIEKNQIKYIEDVKKSLNYEKDQTIRERLRELIKGE</sequence>
<proteinExistence type="predicted"/>
<dbReference type="AlphaFoldDB" id="A0AA46E0H0"/>
<evidence type="ECO:0000313" key="1">
    <source>
        <dbReference type="EMBL" id="TDT72509.1"/>
    </source>
</evidence>
<dbReference type="Gene3D" id="1.25.10.10">
    <property type="entry name" value="Leucine-rich Repeat Variant"/>
    <property type="match status" value="1"/>
</dbReference>
<evidence type="ECO:0000313" key="2">
    <source>
        <dbReference type="Proteomes" id="UP000294678"/>
    </source>
</evidence>
<dbReference type="Proteomes" id="UP000294678">
    <property type="component" value="Unassembled WGS sequence"/>
</dbReference>
<dbReference type="RefSeq" id="WP_134112206.1">
    <property type="nucleotide sequence ID" value="NZ_SOBG01000001.1"/>
</dbReference>
<accession>A0AA46E0H0</accession>
<dbReference type="InterPro" id="IPR011989">
    <property type="entry name" value="ARM-like"/>
</dbReference>
<dbReference type="SUPFAM" id="SSF48371">
    <property type="entry name" value="ARM repeat"/>
    <property type="match status" value="1"/>
</dbReference>
<gene>
    <name evidence="1" type="ORF">EV215_0319</name>
</gene>
<reference evidence="1 2" key="1">
    <citation type="submission" date="2019-03" db="EMBL/GenBank/DDBJ databases">
        <title>Genomic Encyclopedia of Type Strains, Phase IV (KMG-IV): sequencing the most valuable type-strain genomes for metagenomic binning, comparative biology and taxonomic classification.</title>
        <authorList>
            <person name="Goeker M."/>
        </authorList>
    </citation>
    <scope>NUCLEOTIDE SEQUENCE [LARGE SCALE GENOMIC DNA]</scope>
    <source>
        <strain evidence="1 2">DSM 100055</strain>
    </source>
</reference>
<dbReference type="InterPro" id="IPR016024">
    <property type="entry name" value="ARM-type_fold"/>
</dbReference>
<organism evidence="1 2">
    <name type="scientific">Hypnocyclicus thermotrophus</name>
    <dbReference type="NCBI Taxonomy" id="1627895"/>
    <lineage>
        <taxon>Bacteria</taxon>
        <taxon>Fusobacteriati</taxon>
        <taxon>Fusobacteriota</taxon>
        <taxon>Fusobacteriia</taxon>
        <taxon>Fusobacteriales</taxon>
        <taxon>Fusobacteriaceae</taxon>
        <taxon>Hypnocyclicus</taxon>
    </lineage>
</organism>
<evidence type="ECO:0008006" key="3">
    <source>
        <dbReference type="Google" id="ProtNLM"/>
    </source>
</evidence>
<comment type="caution">
    <text evidence="1">The sequence shown here is derived from an EMBL/GenBank/DDBJ whole genome shotgun (WGS) entry which is preliminary data.</text>
</comment>
<dbReference type="EMBL" id="SOBG01000001">
    <property type="protein sequence ID" value="TDT72509.1"/>
    <property type="molecule type" value="Genomic_DNA"/>
</dbReference>